<dbReference type="Proteomes" id="UP000605201">
    <property type="component" value="Unassembled WGS sequence"/>
</dbReference>
<dbReference type="InterPro" id="IPR017871">
    <property type="entry name" value="ABC_transporter-like_CS"/>
</dbReference>
<evidence type="ECO:0000259" key="6">
    <source>
        <dbReference type="PROSITE" id="PS50893"/>
    </source>
</evidence>
<keyword evidence="3 7" id="KW-0067">ATP-binding</keyword>
<comment type="function">
    <text evidence="5">Part of the ABC transporter complex HmuTUV involved in hemin import. Responsible for energy coupling to the transport system.</text>
</comment>
<dbReference type="PROSITE" id="PS00211">
    <property type="entry name" value="ABC_TRANSPORTER_1"/>
    <property type="match status" value="1"/>
</dbReference>
<comment type="caution">
    <text evidence="7">The sequence shown here is derived from an EMBL/GenBank/DDBJ whole genome shotgun (WGS) entry which is preliminary data.</text>
</comment>
<dbReference type="GO" id="GO:0016887">
    <property type="term" value="F:ATP hydrolysis activity"/>
    <property type="evidence" value="ECO:0007669"/>
    <property type="project" value="InterPro"/>
</dbReference>
<dbReference type="Gene3D" id="3.40.50.300">
    <property type="entry name" value="P-loop containing nucleotide triphosphate hydrolases"/>
    <property type="match status" value="1"/>
</dbReference>
<dbReference type="PANTHER" id="PTHR42794">
    <property type="entry name" value="HEMIN IMPORT ATP-BINDING PROTEIN HMUV"/>
    <property type="match status" value="1"/>
</dbReference>
<keyword evidence="1" id="KW-0813">Transport</keyword>
<name>A0A8J6TQP3_9BACT</name>
<sequence length="259" mass="29058">MEKLFEIDQISFGYKLKRVINSLSLTLEAGVFYGIIGPNGCGKTTLLDLMINHIQPTAGRIRYKGKTLAGYSKKSLSREIALVPQNFYINFPFTAKEVVMMGRYPHIKRFAAPSTRDIRFVQDIMVKTDTLEFENRFITQLSSGERQRVVFARALAQDSPVLVLDEATSNLDINHAIGMLKLAAQGVANETKTVIAVMQDINLAAAFCDHLIFVQHGNVVANGPIDKILNSETLRDVFQVDSKIYFEPYSDSMQVVFKK</sequence>
<keyword evidence="4" id="KW-1278">Translocase</keyword>
<evidence type="ECO:0000313" key="8">
    <source>
        <dbReference type="Proteomes" id="UP000605201"/>
    </source>
</evidence>
<dbReference type="AlphaFoldDB" id="A0A8J6TQP3"/>
<dbReference type="SMART" id="SM00382">
    <property type="entry name" value="AAA"/>
    <property type="match status" value="1"/>
</dbReference>
<dbReference type="InterPro" id="IPR027417">
    <property type="entry name" value="P-loop_NTPase"/>
</dbReference>
<dbReference type="InterPro" id="IPR003593">
    <property type="entry name" value="AAA+_ATPase"/>
</dbReference>
<evidence type="ECO:0000256" key="2">
    <source>
        <dbReference type="ARBA" id="ARBA00022741"/>
    </source>
</evidence>
<dbReference type="GO" id="GO:0005524">
    <property type="term" value="F:ATP binding"/>
    <property type="evidence" value="ECO:0007669"/>
    <property type="project" value="UniProtKB-KW"/>
</dbReference>
<dbReference type="PROSITE" id="PS50893">
    <property type="entry name" value="ABC_TRANSPORTER_2"/>
    <property type="match status" value="1"/>
</dbReference>
<dbReference type="InterPro" id="IPR003439">
    <property type="entry name" value="ABC_transporter-like_ATP-bd"/>
</dbReference>
<dbReference type="CDD" id="cd03214">
    <property type="entry name" value="ABC_Iron-Siderophores_B12_Hemin"/>
    <property type="match status" value="1"/>
</dbReference>
<dbReference type="SUPFAM" id="SSF52540">
    <property type="entry name" value="P-loop containing nucleoside triphosphate hydrolases"/>
    <property type="match status" value="1"/>
</dbReference>
<evidence type="ECO:0000256" key="3">
    <source>
        <dbReference type="ARBA" id="ARBA00022840"/>
    </source>
</evidence>
<evidence type="ECO:0000256" key="1">
    <source>
        <dbReference type="ARBA" id="ARBA00022448"/>
    </source>
</evidence>
<evidence type="ECO:0000256" key="5">
    <source>
        <dbReference type="ARBA" id="ARBA00037066"/>
    </source>
</evidence>
<evidence type="ECO:0000256" key="4">
    <source>
        <dbReference type="ARBA" id="ARBA00022967"/>
    </source>
</evidence>
<dbReference type="FunFam" id="3.40.50.300:FF:000134">
    <property type="entry name" value="Iron-enterobactin ABC transporter ATP-binding protein"/>
    <property type="match status" value="1"/>
</dbReference>
<protein>
    <submittedName>
        <fullName evidence="7">ABC transporter ATP-binding protein</fullName>
    </submittedName>
</protein>
<accession>A0A8J6TQP3</accession>
<evidence type="ECO:0000313" key="7">
    <source>
        <dbReference type="EMBL" id="MBC8431557.1"/>
    </source>
</evidence>
<keyword evidence="2" id="KW-0547">Nucleotide-binding</keyword>
<dbReference type="EMBL" id="JACNIG010000154">
    <property type="protein sequence ID" value="MBC8431557.1"/>
    <property type="molecule type" value="Genomic_DNA"/>
</dbReference>
<feature type="domain" description="ABC transporter" evidence="6">
    <location>
        <begin position="5"/>
        <end position="241"/>
    </location>
</feature>
<dbReference type="Pfam" id="PF00005">
    <property type="entry name" value="ABC_tran"/>
    <property type="match status" value="1"/>
</dbReference>
<proteinExistence type="predicted"/>
<reference evidence="7 8" key="1">
    <citation type="submission" date="2020-08" db="EMBL/GenBank/DDBJ databases">
        <title>Bridging the membrane lipid divide: bacteria of the FCB group superphylum have the potential to synthesize archaeal ether lipids.</title>
        <authorList>
            <person name="Villanueva L."/>
            <person name="Von Meijenfeldt F.A.B."/>
            <person name="Westbye A.B."/>
            <person name="Yadav S."/>
            <person name="Hopmans E.C."/>
            <person name="Dutilh B.E."/>
            <person name="Sinninghe Damste J.S."/>
        </authorList>
    </citation>
    <scope>NUCLEOTIDE SEQUENCE [LARGE SCALE GENOMIC DNA]</scope>
    <source>
        <strain evidence="7">NIOZ-UU17</strain>
    </source>
</reference>
<dbReference type="PANTHER" id="PTHR42794:SF1">
    <property type="entry name" value="HEMIN IMPORT ATP-BINDING PROTEIN HMUV"/>
    <property type="match status" value="1"/>
</dbReference>
<gene>
    <name evidence="7" type="ORF">H8D96_06520</name>
</gene>
<organism evidence="7 8">
    <name type="scientific">Candidatus Desulfatibia vada</name>
    <dbReference type="NCBI Taxonomy" id="2841696"/>
    <lineage>
        <taxon>Bacteria</taxon>
        <taxon>Pseudomonadati</taxon>
        <taxon>Thermodesulfobacteriota</taxon>
        <taxon>Desulfobacteria</taxon>
        <taxon>Desulfobacterales</taxon>
        <taxon>Desulfobacterales incertae sedis</taxon>
        <taxon>Candidatus Desulfatibia</taxon>
    </lineage>
</organism>